<dbReference type="Proteomes" id="UP000279307">
    <property type="component" value="Chromosome 8"/>
</dbReference>
<feature type="chain" id="PRO_5018155166" description="Secreted protein" evidence="1">
    <location>
        <begin position="21"/>
        <end position="125"/>
    </location>
</feature>
<name>A0A3L8DIG0_OOCBI</name>
<protein>
    <recommendedName>
        <fullName evidence="3">Secreted protein</fullName>
    </recommendedName>
</protein>
<proteinExistence type="predicted"/>
<keyword evidence="1" id="KW-0732">Signal</keyword>
<dbReference type="AlphaFoldDB" id="A0A3L8DIG0"/>
<gene>
    <name evidence="2" type="ORF">DMN91_008492</name>
</gene>
<evidence type="ECO:0008006" key="3">
    <source>
        <dbReference type="Google" id="ProtNLM"/>
    </source>
</evidence>
<reference evidence="2" key="2">
    <citation type="submission" date="2018-07" db="EMBL/GenBank/DDBJ databases">
        <authorList>
            <person name="Mckenzie S.K."/>
            <person name="Kronauer D.J.C."/>
        </authorList>
    </citation>
    <scope>NUCLEOTIDE SEQUENCE</scope>
    <source>
        <strain evidence="2">Clonal line C1</strain>
    </source>
</reference>
<evidence type="ECO:0000313" key="2">
    <source>
        <dbReference type="EMBL" id="RLU19933.1"/>
    </source>
</evidence>
<comment type="caution">
    <text evidence="2">The sequence shown here is derived from an EMBL/GenBank/DDBJ whole genome shotgun (WGS) entry which is preliminary data.</text>
</comment>
<dbReference type="EMBL" id="QOIP01000008">
    <property type="protein sequence ID" value="RLU19933.1"/>
    <property type="molecule type" value="Genomic_DNA"/>
</dbReference>
<organism evidence="2">
    <name type="scientific">Ooceraea biroi</name>
    <name type="common">Clonal raider ant</name>
    <name type="synonym">Cerapachys biroi</name>
    <dbReference type="NCBI Taxonomy" id="2015173"/>
    <lineage>
        <taxon>Eukaryota</taxon>
        <taxon>Metazoa</taxon>
        <taxon>Ecdysozoa</taxon>
        <taxon>Arthropoda</taxon>
        <taxon>Hexapoda</taxon>
        <taxon>Insecta</taxon>
        <taxon>Pterygota</taxon>
        <taxon>Neoptera</taxon>
        <taxon>Endopterygota</taxon>
        <taxon>Hymenoptera</taxon>
        <taxon>Apocrita</taxon>
        <taxon>Aculeata</taxon>
        <taxon>Formicoidea</taxon>
        <taxon>Formicidae</taxon>
        <taxon>Dorylinae</taxon>
        <taxon>Ooceraea</taxon>
    </lineage>
</organism>
<reference evidence="2" key="1">
    <citation type="journal article" date="2018" name="Genome Res.">
        <title>The genomic architecture and molecular evolution of ant odorant receptors.</title>
        <authorList>
            <person name="McKenzie S.K."/>
            <person name="Kronauer D.J.C."/>
        </authorList>
    </citation>
    <scope>NUCLEOTIDE SEQUENCE [LARGE SCALE GENOMIC DNA]</scope>
    <source>
        <strain evidence="2">Clonal line C1</strain>
    </source>
</reference>
<evidence type="ECO:0000256" key="1">
    <source>
        <dbReference type="SAM" id="SignalP"/>
    </source>
</evidence>
<accession>A0A3L8DIG0</accession>
<sequence length="125" mass="14374">MILELLLYLSAALSVHFLHSIEINVRISMGTSNRRRKERARRISVLQRHGPVVIISEPTTKRAGDGNLGKLRGKLHASMDWRAEGRRENVEICSVNFPAVCRAIVCVHCKFLCERRADNRQHYLR</sequence>
<feature type="signal peptide" evidence="1">
    <location>
        <begin position="1"/>
        <end position="20"/>
    </location>
</feature>